<proteinExistence type="predicted"/>
<gene>
    <name evidence="1" type="ORF">BOVATA_022870</name>
</gene>
<protein>
    <submittedName>
        <fullName evidence="1">Two-component sensor kinase, putative</fullName>
    </submittedName>
</protein>
<evidence type="ECO:0000313" key="1">
    <source>
        <dbReference type="EMBL" id="GBE60794.1"/>
    </source>
</evidence>
<dbReference type="GeneID" id="39874564"/>
<dbReference type="EMBL" id="BDSA01000002">
    <property type="protein sequence ID" value="GBE60794.1"/>
    <property type="molecule type" value="Genomic_DNA"/>
</dbReference>
<dbReference type="Proteomes" id="UP000236319">
    <property type="component" value="Unassembled WGS sequence"/>
</dbReference>
<comment type="caution">
    <text evidence="1">The sequence shown here is derived from an EMBL/GenBank/DDBJ whole genome shotgun (WGS) entry which is preliminary data.</text>
</comment>
<dbReference type="AlphaFoldDB" id="A0A2H6KCU0"/>
<accession>A0A2H6KCU0</accession>
<sequence length="120" mass="13802">MRILQNVHSPRYASLHPQPLVVEYRNVEWGAVLELAVDQQHQLVEPRVQVEPDLFHHRHDLTPVVHVDDVDAVYCNGERDAERLDPQRRAAEMLGDGVDPLDHYVQPLGGARNGDKLFEW</sequence>
<reference evidence="1 2" key="1">
    <citation type="journal article" date="2017" name="BMC Genomics">
        <title>Whole-genome assembly of Babesia ovata and comparative genomics between closely related pathogens.</title>
        <authorList>
            <person name="Yamagishi J."/>
            <person name="Asada M."/>
            <person name="Hakimi H."/>
            <person name="Tanaka T.Q."/>
            <person name="Sugimoto C."/>
            <person name="Kawazu S."/>
        </authorList>
    </citation>
    <scope>NUCLEOTIDE SEQUENCE [LARGE SCALE GENOMIC DNA]</scope>
    <source>
        <strain evidence="1 2">Miyake</strain>
    </source>
</reference>
<dbReference type="VEuPathDB" id="PiroplasmaDB:BOVATA_022870"/>
<dbReference type="GO" id="GO:0016301">
    <property type="term" value="F:kinase activity"/>
    <property type="evidence" value="ECO:0007669"/>
    <property type="project" value="UniProtKB-KW"/>
</dbReference>
<name>A0A2H6KCU0_9APIC</name>
<organism evidence="1 2">
    <name type="scientific">Babesia ovata</name>
    <dbReference type="NCBI Taxonomy" id="189622"/>
    <lineage>
        <taxon>Eukaryota</taxon>
        <taxon>Sar</taxon>
        <taxon>Alveolata</taxon>
        <taxon>Apicomplexa</taxon>
        <taxon>Aconoidasida</taxon>
        <taxon>Piroplasmida</taxon>
        <taxon>Babesiidae</taxon>
        <taxon>Babesia</taxon>
    </lineage>
</organism>
<keyword evidence="1" id="KW-0418">Kinase</keyword>
<keyword evidence="1" id="KW-0808">Transferase</keyword>
<keyword evidence="2" id="KW-1185">Reference proteome</keyword>
<dbReference type="RefSeq" id="XP_028867037.1">
    <property type="nucleotide sequence ID" value="XM_029011204.1"/>
</dbReference>
<evidence type="ECO:0000313" key="2">
    <source>
        <dbReference type="Proteomes" id="UP000236319"/>
    </source>
</evidence>